<comment type="similarity">
    <text evidence="3">Belongs to the metallo-dependent hydrolases superfamily. ATZ/TRZ family.</text>
</comment>
<dbReference type="InterPro" id="IPR006680">
    <property type="entry name" value="Amidohydro-rel"/>
</dbReference>
<dbReference type="FunFam" id="3.20.20.140:FF:000022">
    <property type="entry name" value="Guanine deaminase"/>
    <property type="match status" value="1"/>
</dbReference>
<evidence type="ECO:0000256" key="8">
    <source>
        <dbReference type="ARBA" id="ARBA00051148"/>
    </source>
</evidence>
<dbReference type="InterPro" id="IPR011059">
    <property type="entry name" value="Metal-dep_hydrolase_composite"/>
</dbReference>
<dbReference type="SUPFAM" id="SSF51556">
    <property type="entry name" value="Metallo-dependent hydrolases"/>
    <property type="match status" value="1"/>
</dbReference>
<evidence type="ECO:0000256" key="10">
    <source>
        <dbReference type="ARBA" id="ARBA00069860"/>
    </source>
</evidence>
<dbReference type="GO" id="GO:0008892">
    <property type="term" value="F:guanine deaminase activity"/>
    <property type="evidence" value="ECO:0007669"/>
    <property type="project" value="UniProtKB-EC"/>
</dbReference>
<evidence type="ECO:0000256" key="1">
    <source>
        <dbReference type="ARBA" id="ARBA00001947"/>
    </source>
</evidence>
<evidence type="ECO:0000256" key="9">
    <source>
        <dbReference type="ARBA" id="ARBA00056079"/>
    </source>
</evidence>
<dbReference type="GO" id="GO:0005829">
    <property type="term" value="C:cytosol"/>
    <property type="evidence" value="ECO:0007669"/>
    <property type="project" value="TreeGrafter"/>
</dbReference>
<keyword evidence="7" id="KW-0862">Zinc</keyword>
<dbReference type="HOGENOM" id="CLU_012358_0_0_1"/>
<evidence type="ECO:0000256" key="11">
    <source>
        <dbReference type="ARBA" id="ARBA00083147"/>
    </source>
</evidence>
<dbReference type="EMBL" id="JPOX01000027">
    <property type="protein sequence ID" value="KFX44667.1"/>
    <property type="molecule type" value="Genomic_DNA"/>
</dbReference>
<accession>A0A093UWK8</accession>
<evidence type="ECO:0000256" key="7">
    <source>
        <dbReference type="ARBA" id="ARBA00022833"/>
    </source>
</evidence>
<evidence type="ECO:0000256" key="5">
    <source>
        <dbReference type="ARBA" id="ARBA00022723"/>
    </source>
</evidence>
<comment type="pathway">
    <text evidence="2">Purine metabolism; guanine degradation; xanthine from guanine: step 1/1.</text>
</comment>
<organism evidence="13">
    <name type="scientific">Talaromyces marneffei PM1</name>
    <dbReference type="NCBI Taxonomy" id="1077442"/>
    <lineage>
        <taxon>Eukaryota</taxon>
        <taxon>Fungi</taxon>
        <taxon>Dikarya</taxon>
        <taxon>Ascomycota</taxon>
        <taxon>Pezizomycotina</taxon>
        <taxon>Eurotiomycetes</taxon>
        <taxon>Eurotiomycetidae</taxon>
        <taxon>Eurotiales</taxon>
        <taxon>Trichocomaceae</taxon>
        <taxon>Talaromyces</taxon>
        <taxon>Talaromyces sect. Talaromyces</taxon>
    </lineage>
</organism>
<gene>
    <name evidence="13" type="ORF">GQ26_0270970</name>
</gene>
<evidence type="ECO:0000256" key="4">
    <source>
        <dbReference type="ARBA" id="ARBA00012781"/>
    </source>
</evidence>
<dbReference type="Gene3D" id="2.30.40.10">
    <property type="entry name" value="Urease, subunit C, domain 1"/>
    <property type="match status" value="1"/>
</dbReference>
<evidence type="ECO:0000256" key="6">
    <source>
        <dbReference type="ARBA" id="ARBA00022801"/>
    </source>
</evidence>
<dbReference type="PANTHER" id="PTHR11271:SF6">
    <property type="entry name" value="GUANINE DEAMINASE"/>
    <property type="match status" value="1"/>
</dbReference>
<evidence type="ECO:0000313" key="13">
    <source>
        <dbReference type="EMBL" id="KFX44667.1"/>
    </source>
</evidence>
<comment type="cofactor">
    <cofactor evidence="1">
        <name>Zn(2+)</name>
        <dbReference type="ChEBI" id="CHEBI:29105"/>
    </cofactor>
</comment>
<reference evidence="13" key="1">
    <citation type="journal article" date="2014" name="PLoS Genet.">
        <title>Signature Gene Expression Reveals Novel Clues to the Molecular Mechanisms of Dimorphic Transition in Penicillium marneffei.</title>
        <authorList>
            <person name="Yang E."/>
            <person name="Wang G."/>
            <person name="Cai J."/>
            <person name="Woo P.C."/>
            <person name="Lau S.K."/>
            <person name="Yuen K.-Y."/>
            <person name="Chow W.-N."/>
            <person name="Lin X."/>
        </authorList>
    </citation>
    <scope>NUCLEOTIDE SEQUENCE [LARGE SCALE GENOMIC DNA]</scope>
    <source>
        <strain evidence="13">PM1</strain>
    </source>
</reference>
<dbReference type="EC" id="3.5.4.3" evidence="4"/>
<evidence type="ECO:0000259" key="12">
    <source>
        <dbReference type="Pfam" id="PF01979"/>
    </source>
</evidence>
<dbReference type="eggNOG" id="KOG3968">
    <property type="taxonomic scope" value="Eukaryota"/>
</dbReference>
<evidence type="ECO:0000256" key="3">
    <source>
        <dbReference type="ARBA" id="ARBA00006745"/>
    </source>
</evidence>
<dbReference type="GO" id="GO:0046098">
    <property type="term" value="P:guanine metabolic process"/>
    <property type="evidence" value="ECO:0007669"/>
    <property type="project" value="TreeGrafter"/>
</dbReference>
<proteinExistence type="inferred from homology"/>
<dbReference type="GO" id="GO:0008270">
    <property type="term" value="F:zinc ion binding"/>
    <property type="evidence" value="ECO:0007669"/>
    <property type="project" value="TreeGrafter"/>
</dbReference>
<dbReference type="Gene3D" id="3.20.20.140">
    <property type="entry name" value="Metal-dependent hydrolases"/>
    <property type="match status" value="1"/>
</dbReference>
<dbReference type="AlphaFoldDB" id="A0A093UWK8"/>
<keyword evidence="5" id="KW-0479">Metal-binding</keyword>
<dbReference type="InterPro" id="IPR051607">
    <property type="entry name" value="Metallo-dep_hydrolases"/>
</dbReference>
<dbReference type="InterPro" id="IPR032466">
    <property type="entry name" value="Metal_Hydrolase"/>
</dbReference>
<sequence>MAPTYTLYHGTFIQLPRQIVPTHPKPSLEINTGVLWVSNCDGKIQGFDWSVGLDSEDGDEESLSAFVHSKGWTVWKDGAVDAKAGAETVSIVQGGRKGRNGFFFPGFIDTHIHASQYPNAGIFGSSTLLDWLKKYTFPMEKSFGAIGEGKVAPPQAYTVYNKVISRTLSHGTTTASYFATVHVPATNLLAALCYRRGQRAFVGRVCMDNLVFCPEDYHDASSEESVSATKEVIEYIHALDPEGKLVAPIVTPRFAPTCSNEALCGLGKLAASYTPPLHIQTHISENKNEVLLVKELFQESEGYAHVYEESALLTPRTILAHAVHLTPEEMALVKARDAKISHCPASNSALGSGHCPVRTLMDEGITVGLGTDVSGGYSPSILESSRQACLVSRLVSSQADVTTGRETLSVEEALYLATRGGAQVVDMADQIGGFEKGMYFDAQLIELGPVVESVSSEADCEGVTEEAKEDMGNVDVFGWENWEEKIAKWVWNGDDRNVRAVWVSGRRRGRMPEEPTPAISTFLGNVAIGSNHAMECQAYEFFDLWQAVVAKLVDTEDSTKFILRQNTKNTPQNWSLRQVNDWTG</sequence>
<comment type="caution">
    <text evidence="13">The sequence shown here is derived from an EMBL/GenBank/DDBJ whole genome shotgun (WGS) entry which is preliminary data.</text>
</comment>
<feature type="domain" description="Amidohydrolase-related" evidence="12">
    <location>
        <begin position="104"/>
        <end position="506"/>
    </location>
</feature>
<protein>
    <recommendedName>
        <fullName evidence="10">Probable guanine deaminase</fullName>
        <ecNumber evidence="4">3.5.4.3</ecNumber>
    </recommendedName>
    <alternativeName>
        <fullName evidence="11">Guanine aminohydrolase</fullName>
    </alternativeName>
</protein>
<dbReference type="PANTHER" id="PTHR11271">
    <property type="entry name" value="GUANINE DEAMINASE"/>
    <property type="match status" value="1"/>
</dbReference>
<dbReference type="Pfam" id="PF01979">
    <property type="entry name" value="Amidohydro_1"/>
    <property type="match status" value="1"/>
</dbReference>
<keyword evidence="6" id="KW-0378">Hydrolase</keyword>
<comment type="catalytic activity">
    <reaction evidence="8">
        <text>guanine + H2O + H(+) = xanthine + NH4(+)</text>
        <dbReference type="Rhea" id="RHEA:14665"/>
        <dbReference type="ChEBI" id="CHEBI:15377"/>
        <dbReference type="ChEBI" id="CHEBI:15378"/>
        <dbReference type="ChEBI" id="CHEBI:16235"/>
        <dbReference type="ChEBI" id="CHEBI:17712"/>
        <dbReference type="ChEBI" id="CHEBI:28938"/>
        <dbReference type="EC" id="3.5.4.3"/>
    </reaction>
</comment>
<evidence type="ECO:0000256" key="2">
    <source>
        <dbReference type="ARBA" id="ARBA00004984"/>
    </source>
</evidence>
<name>A0A093UWK8_TALMA</name>
<comment type="function">
    <text evidence="9">Catalyzes the hydrolytic deamination of guanine, producing xanthine and ammonia.</text>
</comment>